<dbReference type="EnsemblMetazoa" id="GPAI039036-RA">
    <property type="protein sequence ID" value="GPAI039036-PA"/>
    <property type="gene ID" value="GPAI039036"/>
</dbReference>
<evidence type="ECO:0000313" key="2">
    <source>
        <dbReference type="EnsemblMetazoa" id="GPAI039036-PA"/>
    </source>
</evidence>
<proteinExistence type="predicted"/>
<dbReference type="AlphaFoldDB" id="A0A1B0AA25"/>
<dbReference type="Pfam" id="PF13843">
    <property type="entry name" value="DDE_Tnp_1_7"/>
    <property type="match status" value="1"/>
</dbReference>
<name>A0A1B0AA25_GLOPL</name>
<accession>A0A1B0AA25</accession>
<reference evidence="3" key="1">
    <citation type="submission" date="2014-03" db="EMBL/GenBank/DDBJ databases">
        <authorList>
            <person name="Aksoy S."/>
            <person name="Warren W."/>
            <person name="Wilson R.K."/>
        </authorList>
    </citation>
    <scope>NUCLEOTIDE SEQUENCE [LARGE SCALE GENOMIC DNA]</scope>
    <source>
        <strain evidence="3">IAEA</strain>
    </source>
</reference>
<evidence type="ECO:0000259" key="1">
    <source>
        <dbReference type="Pfam" id="PF13843"/>
    </source>
</evidence>
<dbReference type="InterPro" id="IPR029526">
    <property type="entry name" value="PGBD"/>
</dbReference>
<keyword evidence="3" id="KW-1185">Reference proteome</keyword>
<feature type="domain" description="PiggyBac transposable element-derived protein" evidence="1">
    <location>
        <begin position="40"/>
        <end position="111"/>
    </location>
</feature>
<dbReference type="STRING" id="7398.A0A1B0AA25"/>
<reference evidence="2" key="2">
    <citation type="submission" date="2020-05" db="UniProtKB">
        <authorList>
            <consortium name="EnsemblMetazoa"/>
        </authorList>
    </citation>
    <scope>IDENTIFICATION</scope>
    <source>
        <strain evidence="2">IAEA</strain>
    </source>
</reference>
<dbReference type="Proteomes" id="UP000092445">
    <property type="component" value="Unassembled WGS sequence"/>
</dbReference>
<evidence type="ECO:0000313" key="3">
    <source>
        <dbReference type="Proteomes" id="UP000092445"/>
    </source>
</evidence>
<dbReference type="VEuPathDB" id="VectorBase:GPAI039036"/>
<organism evidence="2 3">
    <name type="scientific">Glossina pallidipes</name>
    <name type="common">Tsetse fly</name>
    <dbReference type="NCBI Taxonomy" id="7398"/>
    <lineage>
        <taxon>Eukaryota</taxon>
        <taxon>Metazoa</taxon>
        <taxon>Ecdysozoa</taxon>
        <taxon>Arthropoda</taxon>
        <taxon>Hexapoda</taxon>
        <taxon>Insecta</taxon>
        <taxon>Pterygota</taxon>
        <taxon>Neoptera</taxon>
        <taxon>Endopterygota</taxon>
        <taxon>Diptera</taxon>
        <taxon>Brachycera</taxon>
        <taxon>Muscomorpha</taxon>
        <taxon>Hippoboscoidea</taxon>
        <taxon>Glossinidae</taxon>
        <taxon>Glossina</taxon>
    </lineage>
</organism>
<protein>
    <submittedName>
        <fullName evidence="2">DDE_Tnp_1_7 domain-containing protein</fullName>
    </submittedName>
</protein>
<sequence>MNLKLYATFILLKKLGKILSKNILLQNPSTKKKTNSLNMAALITENSIIFAVLWNDNNVVHMISTYAGVEPQDYVQRWDRKTKKCITITRPFAVTEYNKFMGGVDMSDQLIYFNINSNSSLYEASDKPQTEILEFVQV</sequence>
<dbReference type="PANTHER" id="PTHR47272">
    <property type="entry name" value="DDE_TNP_1_7 DOMAIN-CONTAINING PROTEIN"/>
    <property type="match status" value="1"/>
</dbReference>